<keyword evidence="4" id="KW-1185">Reference proteome</keyword>
<name>A0A2U0I1Y6_9FLAO</name>
<dbReference type="SMART" id="SM00028">
    <property type="entry name" value="TPR"/>
    <property type="match status" value="5"/>
</dbReference>
<protein>
    <recommendedName>
        <fullName evidence="5">Protein involved in gliding motility SprE</fullName>
    </recommendedName>
</protein>
<reference evidence="3 4" key="1">
    <citation type="submission" date="2018-04" db="EMBL/GenBank/DDBJ databases">
        <title>Marixanthomonas spongiae HN-E44 sp. nov., isolated from a marine sponge.</title>
        <authorList>
            <person name="Luo L."/>
            <person name="Zhuang L."/>
        </authorList>
    </citation>
    <scope>NUCLEOTIDE SEQUENCE [LARGE SCALE GENOMIC DNA]</scope>
    <source>
        <strain evidence="3 4">HN-E44</strain>
    </source>
</reference>
<dbReference type="InterPro" id="IPR019734">
    <property type="entry name" value="TPR_rpt"/>
</dbReference>
<dbReference type="AlphaFoldDB" id="A0A2U0I1Y6"/>
<evidence type="ECO:0000313" key="3">
    <source>
        <dbReference type="EMBL" id="PVW15116.1"/>
    </source>
</evidence>
<comment type="caution">
    <text evidence="3">The sequence shown here is derived from an EMBL/GenBank/DDBJ whole genome shotgun (WGS) entry which is preliminary data.</text>
</comment>
<keyword evidence="2" id="KW-0175">Coiled coil</keyword>
<dbReference type="Proteomes" id="UP000245962">
    <property type="component" value="Unassembled WGS sequence"/>
</dbReference>
<dbReference type="Pfam" id="PF13181">
    <property type="entry name" value="TPR_8"/>
    <property type="match status" value="2"/>
</dbReference>
<evidence type="ECO:0000256" key="1">
    <source>
        <dbReference type="PROSITE-ProRule" id="PRU00339"/>
    </source>
</evidence>
<evidence type="ECO:0000256" key="2">
    <source>
        <dbReference type="SAM" id="Coils"/>
    </source>
</evidence>
<dbReference type="PROSITE" id="PS50005">
    <property type="entry name" value="TPR"/>
    <property type="match status" value="1"/>
</dbReference>
<proteinExistence type="predicted"/>
<sequence length="851" mass="98475">MKGIYRTTLFLLAVLVFAACSRKKNTFMSRNYHAVTAEYNTLYNGNLAFEDGKEELATGYRDNFWEILPVERLDLDENATLPGETKSGNFARAEEKAAKAIQKHSVYVNNKEHNPQIDEAYMLLGKARYYDGRFIPSLDAFNFILDRYPTSNNITNANVWKAKANIRLDNEEIALESLQELLEDVEREKIEMDETELADVAAIMAEAYVNMDSIAEALPYMKIAASNVENNELKGRYNYIKGQLYNRLGLRDSANMAFDQVIELNRKSPRVYMINAYIAKARNFDYDNEDKTAFLTLLNELAENRENRPFLDKIYNQIGEYYYNLDSIETAVKYYNKSIKENSPDQILQSKNYETLAIINFDAANYKTAGAYYDSTLTNLEQNTRKHRRIKKKRDNLDDVIKYEDIAIENDSILRFARMSEAEQLAYFTDYTTKLKEKAIADSLARVKEQQSIANNEFYTKNSGPGGPKNQGTFYFYNPTTVAYGKQQFKKVWGDRELEDNWRRSEKQSSLIAEEEIEPVEVITGNKRFDPQTYIAKIPTDEKVIDSLADDRNFAYYQLGLIYKEKFKEYDLATQRLEKLLTYKPEKRLILPSKYNLYKIYDEQGNEPLATKYKNDIITNHPDSRYAEILRNPNTALATDESSPEYKYNQLYKDFENSKYDYVIEQSDAYISQYTGTDIVPKFELLKATAIGRQQGFDAYKKALNFIALNYPNSEEGKQAEFIYGKTLRSIESSDFVPDAEAKSWKVVYTFDSTETEAAQALKDKLDEAIDAYRYTNMSVSLDYYTPETRLVVIHGLNTKTGGRNFAQALKENKEFKITKPSFEISTPNYKIVQIHKNLNTYLNGENEPVE</sequence>
<dbReference type="OrthoDB" id="1522549at2"/>
<gene>
    <name evidence="3" type="ORF">DDV96_06825</name>
</gene>
<dbReference type="InterPro" id="IPR011990">
    <property type="entry name" value="TPR-like_helical_dom_sf"/>
</dbReference>
<dbReference type="PROSITE" id="PS51257">
    <property type="entry name" value="PROKAR_LIPOPROTEIN"/>
    <property type="match status" value="1"/>
</dbReference>
<feature type="repeat" description="TPR" evidence="1">
    <location>
        <begin position="312"/>
        <end position="345"/>
    </location>
</feature>
<accession>A0A2U0I1Y6</accession>
<organism evidence="3 4">
    <name type="scientific">Marixanthomonas spongiae</name>
    <dbReference type="NCBI Taxonomy" id="2174845"/>
    <lineage>
        <taxon>Bacteria</taxon>
        <taxon>Pseudomonadati</taxon>
        <taxon>Bacteroidota</taxon>
        <taxon>Flavobacteriia</taxon>
        <taxon>Flavobacteriales</taxon>
        <taxon>Flavobacteriaceae</taxon>
        <taxon>Marixanthomonas</taxon>
    </lineage>
</organism>
<feature type="coiled-coil region" evidence="2">
    <location>
        <begin position="161"/>
        <end position="198"/>
    </location>
</feature>
<keyword evidence="1" id="KW-0802">TPR repeat</keyword>
<evidence type="ECO:0008006" key="5">
    <source>
        <dbReference type="Google" id="ProtNLM"/>
    </source>
</evidence>
<evidence type="ECO:0000313" key="4">
    <source>
        <dbReference type="Proteomes" id="UP000245962"/>
    </source>
</evidence>
<dbReference type="SUPFAM" id="SSF48452">
    <property type="entry name" value="TPR-like"/>
    <property type="match status" value="2"/>
</dbReference>
<dbReference type="EMBL" id="QEHR01000004">
    <property type="protein sequence ID" value="PVW15116.1"/>
    <property type="molecule type" value="Genomic_DNA"/>
</dbReference>
<dbReference type="Gene3D" id="1.25.40.10">
    <property type="entry name" value="Tetratricopeptide repeat domain"/>
    <property type="match status" value="3"/>
</dbReference>